<keyword evidence="8" id="KW-0472">Membrane</keyword>
<keyword evidence="15" id="KW-1185">Reference proteome</keyword>
<evidence type="ECO:0000256" key="1">
    <source>
        <dbReference type="ARBA" id="ARBA00004141"/>
    </source>
</evidence>
<dbReference type="SUPFAM" id="SSF53850">
    <property type="entry name" value="Periplasmic binding protein-like II"/>
    <property type="match status" value="1"/>
</dbReference>
<dbReference type="Pfam" id="PF10613">
    <property type="entry name" value="Lig_chan-Glu_bd"/>
    <property type="match status" value="1"/>
</dbReference>
<keyword evidence="2" id="KW-0813">Transport</keyword>
<feature type="non-terminal residue" evidence="14">
    <location>
        <position position="56"/>
    </location>
</feature>
<evidence type="ECO:0000313" key="15">
    <source>
        <dbReference type="Proteomes" id="UP001529510"/>
    </source>
</evidence>
<evidence type="ECO:0000256" key="5">
    <source>
        <dbReference type="ARBA" id="ARBA00022833"/>
    </source>
</evidence>
<dbReference type="FunFam" id="3.40.190.10:FF:000009">
    <property type="entry name" value="Putative glutamate receptor ionotropic NMDA 2B"/>
    <property type="match status" value="1"/>
</dbReference>
<dbReference type="GO" id="GO:0046872">
    <property type="term" value="F:metal ion binding"/>
    <property type="evidence" value="ECO:0007669"/>
    <property type="project" value="UniProtKB-KW"/>
</dbReference>
<organism evidence="14 15">
    <name type="scientific">Cirrhinus mrigala</name>
    <name type="common">Mrigala</name>
    <dbReference type="NCBI Taxonomy" id="683832"/>
    <lineage>
        <taxon>Eukaryota</taxon>
        <taxon>Metazoa</taxon>
        <taxon>Chordata</taxon>
        <taxon>Craniata</taxon>
        <taxon>Vertebrata</taxon>
        <taxon>Euteleostomi</taxon>
        <taxon>Actinopterygii</taxon>
        <taxon>Neopterygii</taxon>
        <taxon>Teleostei</taxon>
        <taxon>Ostariophysi</taxon>
        <taxon>Cypriniformes</taxon>
        <taxon>Cyprinidae</taxon>
        <taxon>Labeoninae</taxon>
        <taxon>Labeonini</taxon>
        <taxon>Cirrhinus</taxon>
    </lineage>
</organism>
<dbReference type="SMART" id="SM00918">
    <property type="entry name" value="Lig_chan-Glu_bd"/>
    <property type="match status" value="1"/>
</dbReference>
<keyword evidence="10" id="KW-0325">Glycoprotein</keyword>
<evidence type="ECO:0000256" key="10">
    <source>
        <dbReference type="ARBA" id="ARBA00023180"/>
    </source>
</evidence>
<evidence type="ECO:0000256" key="6">
    <source>
        <dbReference type="ARBA" id="ARBA00022989"/>
    </source>
</evidence>
<dbReference type="GO" id="GO:0016020">
    <property type="term" value="C:membrane"/>
    <property type="evidence" value="ECO:0007669"/>
    <property type="project" value="UniProtKB-SubCell"/>
</dbReference>
<accession>A0ABD0RIR5</accession>
<dbReference type="InterPro" id="IPR019594">
    <property type="entry name" value="Glu/Gly-bd"/>
</dbReference>
<keyword evidence="5" id="KW-0862">Zinc</keyword>
<dbReference type="AlphaFoldDB" id="A0ABD0RIR5"/>
<keyword evidence="7" id="KW-0406">Ion transport</keyword>
<keyword evidence="6" id="KW-1133">Transmembrane helix</keyword>
<evidence type="ECO:0000256" key="7">
    <source>
        <dbReference type="ARBA" id="ARBA00023065"/>
    </source>
</evidence>
<evidence type="ECO:0000256" key="2">
    <source>
        <dbReference type="ARBA" id="ARBA00022448"/>
    </source>
</evidence>
<dbReference type="GO" id="GO:0034220">
    <property type="term" value="P:monoatomic ion transmembrane transport"/>
    <property type="evidence" value="ECO:0007669"/>
    <property type="project" value="UniProtKB-KW"/>
</dbReference>
<evidence type="ECO:0000256" key="11">
    <source>
        <dbReference type="ARBA" id="ARBA00023286"/>
    </source>
</evidence>
<dbReference type="EMBL" id="JAMKFB020000003">
    <property type="protein sequence ID" value="KAL0198420.1"/>
    <property type="molecule type" value="Genomic_DNA"/>
</dbReference>
<comment type="subcellular location">
    <subcellularLocation>
        <location evidence="1">Membrane</location>
        <topology evidence="1">Multi-pass membrane protein</topology>
    </subcellularLocation>
</comment>
<evidence type="ECO:0000256" key="12">
    <source>
        <dbReference type="ARBA" id="ARBA00023303"/>
    </source>
</evidence>
<evidence type="ECO:0000256" key="3">
    <source>
        <dbReference type="ARBA" id="ARBA00022692"/>
    </source>
</evidence>
<feature type="domain" description="Ionotropic glutamate receptor L-glutamate and glycine-binding" evidence="13">
    <location>
        <begin position="7"/>
        <end position="56"/>
    </location>
</feature>
<reference evidence="14 15" key="1">
    <citation type="submission" date="2024-05" db="EMBL/GenBank/DDBJ databases">
        <title>Genome sequencing and assembly of Indian major carp, Cirrhinus mrigala (Hamilton, 1822).</title>
        <authorList>
            <person name="Mohindra V."/>
            <person name="Chowdhury L.M."/>
            <person name="Lal K."/>
            <person name="Jena J.K."/>
        </authorList>
    </citation>
    <scope>NUCLEOTIDE SEQUENCE [LARGE SCALE GENOMIC DNA]</scope>
    <source>
        <strain evidence="14">CM1030</strain>
        <tissue evidence="14">Blood</tissue>
    </source>
</reference>
<evidence type="ECO:0000256" key="9">
    <source>
        <dbReference type="ARBA" id="ARBA00023170"/>
    </source>
</evidence>
<comment type="caution">
    <text evidence="14">The sequence shown here is derived from an EMBL/GenBank/DDBJ whole genome shotgun (WGS) entry which is preliminary data.</text>
</comment>
<gene>
    <name evidence="14" type="ORF">M9458_006960</name>
</gene>
<proteinExistence type="predicted"/>
<sequence length="56" mass="6373">IVGHTEPYTKLCCKGFCIDILKKLSRNIKFSYDLYLVTNGKHGKLVRGIWNGMIGE</sequence>
<keyword evidence="4" id="KW-0479">Metal-binding</keyword>
<evidence type="ECO:0000256" key="4">
    <source>
        <dbReference type="ARBA" id="ARBA00022723"/>
    </source>
</evidence>
<evidence type="ECO:0000313" key="14">
    <source>
        <dbReference type="EMBL" id="KAL0198420.1"/>
    </source>
</evidence>
<name>A0ABD0RIR5_CIRMR</name>
<keyword evidence="9" id="KW-0675">Receptor</keyword>
<keyword evidence="12" id="KW-0407">Ion channel</keyword>
<feature type="non-terminal residue" evidence="14">
    <location>
        <position position="1"/>
    </location>
</feature>
<keyword evidence="11" id="KW-1071">Ligand-gated ion channel</keyword>
<evidence type="ECO:0000256" key="8">
    <source>
        <dbReference type="ARBA" id="ARBA00023136"/>
    </source>
</evidence>
<protein>
    <recommendedName>
        <fullName evidence="13">Ionotropic glutamate receptor L-glutamate and glycine-binding domain-containing protein</fullName>
    </recommendedName>
</protein>
<evidence type="ECO:0000259" key="13">
    <source>
        <dbReference type="SMART" id="SM00918"/>
    </source>
</evidence>
<keyword evidence="3" id="KW-0812">Transmembrane</keyword>
<dbReference type="Gene3D" id="3.40.190.10">
    <property type="entry name" value="Periplasmic binding protein-like II"/>
    <property type="match status" value="1"/>
</dbReference>
<dbReference type="Proteomes" id="UP001529510">
    <property type="component" value="Unassembled WGS sequence"/>
</dbReference>